<comment type="function">
    <text evidence="1">Receptor for the neuromedin-U and neuromedin-S neuropeptides.</text>
</comment>
<dbReference type="PRINTS" id="PR01566">
    <property type="entry name" value="NEUROMEDNU1R"/>
</dbReference>
<evidence type="ECO:0000256" key="7">
    <source>
        <dbReference type="ARBA" id="ARBA00023136"/>
    </source>
</evidence>
<comment type="caution">
    <text evidence="16">The sequence shown here is derived from an EMBL/GenBank/DDBJ whole genome shotgun (WGS) entry which is preliminary data.</text>
</comment>
<dbReference type="InterPro" id="IPR017452">
    <property type="entry name" value="GPCR_Rhodpsn_7TM"/>
</dbReference>
<reference evidence="16 17" key="1">
    <citation type="journal article" date="2024" name="G3 (Bethesda)">
        <title>A hybrid genome assembly of the endangered aye-aye (Daubentonia madagascariensis).</title>
        <authorList>
            <person name="Versoza C.J."/>
            <person name="Pfeifer S.P."/>
        </authorList>
    </citation>
    <scope>NUCLEOTIDE SEQUENCE [LARGE SCALE GENOMIC DNA]</scope>
    <source>
        <strain evidence="16">6821</strain>
    </source>
</reference>
<dbReference type="GO" id="GO:0001607">
    <property type="term" value="F:neuromedin U receptor activity"/>
    <property type="evidence" value="ECO:0007669"/>
    <property type="project" value="UniProtKB-ARBA"/>
</dbReference>
<evidence type="ECO:0000256" key="1">
    <source>
        <dbReference type="ARBA" id="ARBA00003593"/>
    </source>
</evidence>
<name>A0ABD2E818_DAUMA</name>
<dbReference type="Gene3D" id="1.20.1070.10">
    <property type="entry name" value="Rhodopsin 7-helix transmembrane proteins"/>
    <property type="match status" value="1"/>
</dbReference>
<comment type="similarity">
    <text evidence="12">Belongs to the G-protein coupled receptor 1 family.</text>
</comment>
<feature type="transmembrane region" description="Helical" evidence="14">
    <location>
        <begin position="136"/>
        <end position="157"/>
    </location>
</feature>
<feature type="transmembrane region" description="Helical" evidence="14">
    <location>
        <begin position="97"/>
        <end position="116"/>
    </location>
</feature>
<dbReference type="AlphaFoldDB" id="A0ABD2E818"/>
<comment type="subcellular location">
    <subcellularLocation>
        <location evidence="2">Cell membrane</location>
        <topology evidence="2">Multi-pass membrane protein</topology>
    </subcellularLocation>
</comment>
<dbReference type="GO" id="GO:0005886">
    <property type="term" value="C:plasma membrane"/>
    <property type="evidence" value="ECO:0007669"/>
    <property type="project" value="UniProtKB-SubCell"/>
</dbReference>
<dbReference type="PRINTS" id="PR01565">
    <property type="entry name" value="NEUROMEDINUR"/>
</dbReference>
<keyword evidence="9 12" id="KW-0675">Receptor</keyword>
<sequence length="423" mass="47038">MAPLCLNCSILPGDLSPGATRSPMPCNGSVAKRGFDLEDLNLTDEALRLKYLGPQQTELFLPICAIYLLIFVVGTVGNGLTCTAILRHKAMRTPTNYYLLSLAVSDLLVLLVGLPLELYEMWHNYPFLLGTGGCYFRTLLFETVCLASVLNITALSVERYVAVVHPLQARSMVTRAHVRRVLVVVWGLAVLCSLPNTSLHGIQQLHVPCRGMVPNSAMCTLVHPRALYNLVVQTTALLFFCLPMATISVLYLLLGLRLQRERQLLLRQEAKGRNAAVARSSDTRRRQLRDRGRGQVTKMLFMLVVVFGICWAPFHADRLMWSFVSHWTEDLLLAFQYLHVVSGVFFYISSAANPVLYSLMSSRFRETFQEALCLGTRCHRHSSHSLSRVTTGSTLCDLGSPSSRAHPMAENGGPEGQKETDPS</sequence>
<evidence type="ECO:0000256" key="4">
    <source>
        <dbReference type="ARBA" id="ARBA00022692"/>
    </source>
</evidence>
<dbReference type="PROSITE" id="PS50262">
    <property type="entry name" value="G_PROTEIN_RECEP_F1_2"/>
    <property type="match status" value="1"/>
</dbReference>
<evidence type="ECO:0000313" key="16">
    <source>
        <dbReference type="EMBL" id="KAL2775285.1"/>
    </source>
</evidence>
<keyword evidence="8" id="KW-1015">Disulfide bond</keyword>
<keyword evidence="4 12" id="KW-0812">Transmembrane</keyword>
<dbReference type="InterPro" id="IPR005390">
    <property type="entry name" value="NeuromedU_rcpt"/>
</dbReference>
<evidence type="ECO:0000256" key="14">
    <source>
        <dbReference type="SAM" id="Phobius"/>
    </source>
</evidence>
<proteinExistence type="inferred from homology"/>
<dbReference type="GO" id="GO:0042924">
    <property type="term" value="F:neuromedin U binding"/>
    <property type="evidence" value="ECO:0007669"/>
    <property type="project" value="UniProtKB-ARBA"/>
</dbReference>
<gene>
    <name evidence="16" type="ORF">WCI35_018382</name>
</gene>
<dbReference type="SUPFAM" id="SSF81321">
    <property type="entry name" value="Family A G protein-coupled receptor-like"/>
    <property type="match status" value="1"/>
</dbReference>
<organism evidence="16 17">
    <name type="scientific">Daubentonia madagascariensis</name>
    <name type="common">Aye-aye</name>
    <name type="synonym">Sciurus madagascariensis</name>
    <dbReference type="NCBI Taxonomy" id="31869"/>
    <lineage>
        <taxon>Eukaryota</taxon>
        <taxon>Metazoa</taxon>
        <taxon>Chordata</taxon>
        <taxon>Craniata</taxon>
        <taxon>Vertebrata</taxon>
        <taxon>Euteleostomi</taxon>
        <taxon>Mammalia</taxon>
        <taxon>Eutheria</taxon>
        <taxon>Euarchontoglires</taxon>
        <taxon>Primates</taxon>
        <taxon>Strepsirrhini</taxon>
        <taxon>Chiromyiformes</taxon>
        <taxon>Daubentoniidae</taxon>
        <taxon>Daubentonia</taxon>
    </lineage>
</organism>
<dbReference type="SMART" id="SM01381">
    <property type="entry name" value="7TM_GPCR_Srsx"/>
    <property type="match status" value="1"/>
</dbReference>
<feature type="transmembrane region" description="Helical" evidence="14">
    <location>
        <begin position="230"/>
        <end position="254"/>
    </location>
</feature>
<feature type="transmembrane region" description="Helical" evidence="14">
    <location>
        <begin position="334"/>
        <end position="356"/>
    </location>
</feature>
<keyword evidence="5 14" id="KW-1133">Transmembrane helix</keyword>
<evidence type="ECO:0000256" key="13">
    <source>
        <dbReference type="SAM" id="MobiDB-lite"/>
    </source>
</evidence>
<dbReference type="FunFam" id="1.20.1070.10:FF:000214">
    <property type="entry name" value="Neuromedin U receptor 1"/>
    <property type="match status" value="1"/>
</dbReference>
<evidence type="ECO:0000256" key="2">
    <source>
        <dbReference type="ARBA" id="ARBA00004651"/>
    </source>
</evidence>
<feature type="transmembrane region" description="Helical" evidence="14">
    <location>
        <begin position="178"/>
        <end position="196"/>
    </location>
</feature>
<evidence type="ECO:0000256" key="12">
    <source>
        <dbReference type="RuleBase" id="RU000688"/>
    </source>
</evidence>
<dbReference type="Pfam" id="PF00001">
    <property type="entry name" value="7tm_1"/>
    <property type="match status" value="1"/>
</dbReference>
<evidence type="ECO:0000256" key="8">
    <source>
        <dbReference type="ARBA" id="ARBA00023157"/>
    </source>
</evidence>
<evidence type="ECO:0000256" key="11">
    <source>
        <dbReference type="ARBA" id="ARBA00023224"/>
    </source>
</evidence>
<dbReference type="PRINTS" id="PR00237">
    <property type="entry name" value="GPCRRHODOPSN"/>
</dbReference>
<accession>A0ABD2E818</accession>
<keyword evidence="7 14" id="KW-0472">Membrane</keyword>
<keyword evidence="6 12" id="KW-0297">G-protein coupled receptor</keyword>
<feature type="region of interest" description="Disordered" evidence="13">
    <location>
        <begin position="400"/>
        <end position="423"/>
    </location>
</feature>
<feature type="transmembrane region" description="Helical" evidence="14">
    <location>
        <begin position="296"/>
        <end position="314"/>
    </location>
</feature>
<evidence type="ECO:0000256" key="5">
    <source>
        <dbReference type="ARBA" id="ARBA00022989"/>
    </source>
</evidence>
<keyword evidence="10" id="KW-0325">Glycoprotein</keyword>
<feature type="transmembrane region" description="Helical" evidence="14">
    <location>
        <begin position="59"/>
        <end position="85"/>
    </location>
</feature>
<dbReference type="InterPro" id="IPR000276">
    <property type="entry name" value="GPCR_Rhodpsn"/>
</dbReference>
<evidence type="ECO:0000313" key="17">
    <source>
        <dbReference type="Proteomes" id="UP001610411"/>
    </source>
</evidence>
<evidence type="ECO:0000259" key="15">
    <source>
        <dbReference type="PROSITE" id="PS50262"/>
    </source>
</evidence>
<dbReference type="PROSITE" id="PS00237">
    <property type="entry name" value="G_PROTEIN_RECEP_F1_1"/>
    <property type="match status" value="1"/>
</dbReference>
<evidence type="ECO:0000256" key="3">
    <source>
        <dbReference type="ARBA" id="ARBA00022475"/>
    </source>
</evidence>
<keyword evidence="11 12" id="KW-0807">Transducer</keyword>
<dbReference type="InterPro" id="IPR005391">
    <property type="entry name" value="NeuromedU_rcpt_1"/>
</dbReference>
<dbReference type="PANTHER" id="PTHR24243">
    <property type="entry name" value="G-PROTEIN COUPLED RECEPTOR"/>
    <property type="match status" value="1"/>
</dbReference>
<feature type="domain" description="G-protein coupled receptors family 1 profile" evidence="15">
    <location>
        <begin position="77"/>
        <end position="357"/>
    </location>
</feature>
<evidence type="ECO:0000256" key="6">
    <source>
        <dbReference type="ARBA" id="ARBA00023040"/>
    </source>
</evidence>
<dbReference type="EMBL" id="JBFSEQ010000006">
    <property type="protein sequence ID" value="KAL2775285.1"/>
    <property type="molecule type" value="Genomic_DNA"/>
</dbReference>
<protein>
    <submittedName>
        <fullName evidence="16">Neuromedin-U receptor 1</fullName>
    </submittedName>
</protein>
<evidence type="ECO:0000256" key="9">
    <source>
        <dbReference type="ARBA" id="ARBA00023170"/>
    </source>
</evidence>
<keyword evidence="17" id="KW-1185">Reference proteome</keyword>
<keyword evidence="3" id="KW-1003">Cell membrane</keyword>
<dbReference type="Proteomes" id="UP001610411">
    <property type="component" value="Unassembled WGS sequence"/>
</dbReference>
<dbReference type="PANTHER" id="PTHR24243:SF109">
    <property type="entry name" value="NEUROMEDIN-U RECEPTOR 1"/>
    <property type="match status" value="1"/>
</dbReference>
<evidence type="ECO:0000256" key="10">
    <source>
        <dbReference type="ARBA" id="ARBA00023180"/>
    </source>
</evidence>